<evidence type="ECO:0000256" key="1">
    <source>
        <dbReference type="SAM" id="MobiDB-lite"/>
    </source>
</evidence>
<keyword evidence="3" id="KW-1185">Reference proteome</keyword>
<feature type="region of interest" description="Disordered" evidence="1">
    <location>
        <begin position="127"/>
        <end position="149"/>
    </location>
</feature>
<accession>J3N2B1</accession>
<dbReference type="HOGENOM" id="CLU_1889044_0_0_1"/>
<reference evidence="2" key="1">
    <citation type="journal article" date="2013" name="Nat. Commun.">
        <title>Whole-genome sequencing of Oryza brachyantha reveals mechanisms underlying Oryza genome evolution.</title>
        <authorList>
            <person name="Chen J."/>
            <person name="Huang Q."/>
            <person name="Gao D."/>
            <person name="Wang J."/>
            <person name="Lang Y."/>
            <person name="Liu T."/>
            <person name="Li B."/>
            <person name="Bai Z."/>
            <person name="Luis Goicoechea J."/>
            <person name="Liang C."/>
            <person name="Chen C."/>
            <person name="Zhang W."/>
            <person name="Sun S."/>
            <person name="Liao Y."/>
            <person name="Zhang X."/>
            <person name="Yang L."/>
            <person name="Song C."/>
            <person name="Wang M."/>
            <person name="Shi J."/>
            <person name="Liu G."/>
            <person name="Liu J."/>
            <person name="Zhou H."/>
            <person name="Zhou W."/>
            <person name="Yu Q."/>
            <person name="An N."/>
            <person name="Chen Y."/>
            <person name="Cai Q."/>
            <person name="Wang B."/>
            <person name="Liu B."/>
            <person name="Min J."/>
            <person name="Huang Y."/>
            <person name="Wu H."/>
            <person name="Li Z."/>
            <person name="Zhang Y."/>
            <person name="Yin Y."/>
            <person name="Song W."/>
            <person name="Jiang J."/>
            <person name="Jackson S.A."/>
            <person name="Wing R.A."/>
            <person name="Wang J."/>
            <person name="Chen M."/>
        </authorList>
    </citation>
    <scope>NUCLEOTIDE SEQUENCE [LARGE SCALE GENOMIC DNA]</scope>
    <source>
        <strain evidence="2">cv. IRGC 101232</strain>
    </source>
</reference>
<dbReference type="Gramene" id="OB10G16590.1">
    <property type="protein sequence ID" value="OB10G16590.1"/>
    <property type="gene ID" value="OB10G16590"/>
</dbReference>
<protein>
    <submittedName>
        <fullName evidence="2">Uncharacterized protein</fullName>
    </submittedName>
</protein>
<organism evidence="2">
    <name type="scientific">Oryza brachyantha</name>
    <name type="common">malo sina</name>
    <dbReference type="NCBI Taxonomy" id="4533"/>
    <lineage>
        <taxon>Eukaryota</taxon>
        <taxon>Viridiplantae</taxon>
        <taxon>Streptophyta</taxon>
        <taxon>Embryophyta</taxon>
        <taxon>Tracheophyta</taxon>
        <taxon>Spermatophyta</taxon>
        <taxon>Magnoliopsida</taxon>
        <taxon>Liliopsida</taxon>
        <taxon>Poales</taxon>
        <taxon>Poaceae</taxon>
        <taxon>BOP clade</taxon>
        <taxon>Oryzoideae</taxon>
        <taxon>Oryzeae</taxon>
        <taxon>Oryzinae</taxon>
        <taxon>Oryza</taxon>
    </lineage>
</organism>
<reference evidence="2" key="2">
    <citation type="submission" date="2013-04" db="UniProtKB">
        <authorList>
            <consortium name="EnsemblPlants"/>
        </authorList>
    </citation>
    <scope>IDENTIFICATION</scope>
</reference>
<evidence type="ECO:0000313" key="2">
    <source>
        <dbReference type="EnsemblPlants" id="OB10G16590.1"/>
    </source>
</evidence>
<proteinExistence type="predicted"/>
<dbReference type="PANTHER" id="PTHR34206:SF1">
    <property type="entry name" value="OS10G0390701 PROTEIN"/>
    <property type="match status" value="1"/>
</dbReference>
<dbReference type="OMA" id="SRKMMIR"/>
<dbReference type="STRING" id="4533.J3N2B1"/>
<dbReference type="EnsemblPlants" id="OB10G16590.1">
    <property type="protein sequence ID" value="OB10G16590.1"/>
    <property type="gene ID" value="OB10G16590"/>
</dbReference>
<name>J3N2B1_ORYBR</name>
<dbReference type="AlphaFoldDB" id="J3N2B1"/>
<dbReference type="PANTHER" id="PTHR34206">
    <property type="entry name" value="OS06G0193300 PROTEIN"/>
    <property type="match status" value="1"/>
</dbReference>
<dbReference type="Proteomes" id="UP000006038">
    <property type="component" value="Chromosome 10"/>
</dbReference>
<sequence>MDSLRCYSSHRILIPKKIRSKNLIRACMDSFSSSESKKAPNSVSFTSKVNKVYEDKSMGILCYTDNSGELICEGFDEGPRLTWQDMEKINREKALKTEEDRQQERMLQIGVAGVDWSSLQTIVSKPVGLGGDNEGQEADPAGQLLASIG</sequence>
<dbReference type="eggNOG" id="ENOG502S4D7">
    <property type="taxonomic scope" value="Eukaryota"/>
</dbReference>
<evidence type="ECO:0000313" key="3">
    <source>
        <dbReference type="Proteomes" id="UP000006038"/>
    </source>
</evidence>